<name>A0A927K5P2_9ACTN</name>
<evidence type="ECO:0000259" key="3">
    <source>
        <dbReference type="Pfam" id="PF20789"/>
    </source>
</evidence>
<sequence length="264" mass="27887">MKSDPEGSFYLPADDPDSWLPTPATAGPWSDSAQHGGPPSALLTRALARALGAEQVLARISIDLLGPVPLGPLRVATAALRPGRRVSLVEATLHDETAGRPCAVARAWALPRSDSGPGTTTPPGHAPTQGRTTSFPEGWSPGYIDHVDWHWVAGSVGRPGPATVWMRPRVPLLPDEPLTGFPMLMACVDSASGVSAVLDLREWTFMNTELTVHLLREPVGEWVCLDAETTLGPSAVGVATSVVHDELGIVARSAQTLMVVPREG</sequence>
<dbReference type="AlphaFoldDB" id="A0A927K5P2"/>
<dbReference type="Proteomes" id="UP000616839">
    <property type="component" value="Unassembled WGS sequence"/>
</dbReference>
<reference evidence="4" key="1">
    <citation type="submission" date="2020-09" db="EMBL/GenBank/DDBJ databases">
        <title>Nocardioides sp. strain MJB4 16S ribosomal RNA gene Genome sequencing and assembly.</title>
        <authorList>
            <person name="Kim I."/>
        </authorList>
    </citation>
    <scope>NUCLEOTIDE SEQUENCE</scope>
    <source>
        <strain evidence="4">MJB4</strain>
    </source>
</reference>
<feature type="region of interest" description="Disordered" evidence="1">
    <location>
        <begin position="1"/>
        <end position="38"/>
    </location>
</feature>
<dbReference type="InterPro" id="IPR049449">
    <property type="entry name" value="TesB_ACOT8-like_N"/>
</dbReference>
<evidence type="ECO:0000313" key="5">
    <source>
        <dbReference type="Proteomes" id="UP000616839"/>
    </source>
</evidence>
<gene>
    <name evidence="4" type="ORF">IE331_14090</name>
</gene>
<comment type="caution">
    <text evidence="4">The sequence shown here is derived from an EMBL/GenBank/DDBJ whole genome shotgun (WGS) entry which is preliminary data.</text>
</comment>
<dbReference type="RefSeq" id="WP_192144103.1">
    <property type="nucleotide sequence ID" value="NZ_JACYXZ010000004.1"/>
</dbReference>
<organism evidence="4 5">
    <name type="scientific">Nocardioides donggukensis</name>
    <dbReference type="NCBI Taxonomy" id="2774019"/>
    <lineage>
        <taxon>Bacteria</taxon>
        <taxon>Bacillati</taxon>
        <taxon>Actinomycetota</taxon>
        <taxon>Actinomycetes</taxon>
        <taxon>Propionibacteriales</taxon>
        <taxon>Nocardioidaceae</taxon>
        <taxon>Nocardioides</taxon>
    </lineage>
</organism>
<evidence type="ECO:0000259" key="2">
    <source>
        <dbReference type="Pfam" id="PF13622"/>
    </source>
</evidence>
<proteinExistence type="predicted"/>
<feature type="domain" description="Acyl-CoA thioesterase-like C-terminal" evidence="3">
    <location>
        <begin position="127"/>
        <end position="259"/>
    </location>
</feature>
<evidence type="ECO:0000256" key="1">
    <source>
        <dbReference type="SAM" id="MobiDB-lite"/>
    </source>
</evidence>
<dbReference type="InterPro" id="IPR049450">
    <property type="entry name" value="ACOT8-like_C"/>
</dbReference>
<feature type="region of interest" description="Disordered" evidence="1">
    <location>
        <begin position="110"/>
        <end position="137"/>
    </location>
</feature>
<dbReference type="SUPFAM" id="SSF54637">
    <property type="entry name" value="Thioesterase/thiol ester dehydrase-isomerase"/>
    <property type="match status" value="2"/>
</dbReference>
<dbReference type="Pfam" id="PF20789">
    <property type="entry name" value="4HBT_3C"/>
    <property type="match status" value="1"/>
</dbReference>
<evidence type="ECO:0000313" key="4">
    <source>
        <dbReference type="EMBL" id="MBD8870757.1"/>
    </source>
</evidence>
<dbReference type="Pfam" id="PF13622">
    <property type="entry name" value="4HBT_3"/>
    <property type="match status" value="1"/>
</dbReference>
<dbReference type="Gene3D" id="2.40.160.210">
    <property type="entry name" value="Acyl-CoA thioesterase, double hotdog domain"/>
    <property type="match status" value="1"/>
</dbReference>
<dbReference type="EMBL" id="JACYXZ010000004">
    <property type="protein sequence ID" value="MBD8870757.1"/>
    <property type="molecule type" value="Genomic_DNA"/>
</dbReference>
<accession>A0A927K5P2</accession>
<dbReference type="InterPro" id="IPR042171">
    <property type="entry name" value="Acyl-CoA_hotdog"/>
</dbReference>
<dbReference type="InterPro" id="IPR029069">
    <property type="entry name" value="HotDog_dom_sf"/>
</dbReference>
<feature type="compositionally biased region" description="Low complexity" evidence="1">
    <location>
        <begin position="116"/>
        <end position="130"/>
    </location>
</feature>
<feature type="domain" description="Acyl-CoA thioesterase-like N-terminal HotDog" evidence="2">
    <location>
        <begin position="26"/>
        <end position="108"/>
    </location>
</feature>
<protein>
    <submittedName>
        <fullName evidence="4">Thioesterase family protein</fullName>
    </submittedName>
</protein>
<keyword evidence="5" id="KW-1185">Reference proteome</keyword>